<evidence type="ECO:0000256" key="4">
    <source>
        <dbReference type="ARBA" id="ARBA00022989"/>
    </source>
</evidence>
<dbReference type="InterPro" id="IPR050250">
    <property type="entry name" value="Macrolide_Exporter_MacB"/>
</dbReference>
<dbReference type="NCBIfam" id="NF038404">
    <property type="entry name" value="perm_prefix_2"/>
    <property type="match status" value="1"/>
</dbReference>
<feature type="domain" description="ABC3 transporter permease C-terminal" evidence="7">
    <location>
        <begin position="769"/>
        <end position="872"/>
    </location>
</feature>
<evidence type="ECO:0000256" key="3">
    <source>
        <dbReference type="ARBA" id="ARBA00022692"/>
    </source>
</evidence>
<evidence type="ECO:0000313" key="9">
    <source>
        <dbReference type="EMBL" id="MDN5201953.1"/>
    </source>
</evidence>
<protein>
    <submittedName>
        <fullName evidence="9">ABC transporter permease</fullName>
    </submittedName>
</protein>
<keyword evidence="3 6" id="KW-0812">Transmembrane</keyword>
<dbReference type="RefSeq" id="WP_346751977.1">
    <property type="nucleotide sequence ID" value="NZ_JAUJEA010000003.1"/>
</dbReference>
<evidence type="ECO:0000256" key="2">
    <source>
        <dbReference type="ARBA" id="ARBA00022475"/>
    </source>
</evidence>
<feature type="transmembrane region" description="Helical" evidence="6">
    <location>
        <begin position="813"/>
        <end position="836"/>
    </location>
</feature>
<comment type="subcellular location">
    <subcellularLocation>
        <location evidence="1">Cell membrane</location>
        <topology evidence="1">Multi-pass membrane protein</topology>
    </subcellularLocation>
</comment>
<reference evidence="9" key="1">
    <citation type="submission" date="2023-06" db="EMBL/GenBank/DDBJ databases">
        <title>Genomic of Parafulvivirga corallium.</title>
        <authorList>
            <person name="Wang G."/>
        </authorList>
    </citation>
    <scope>NUCLEOTIDE SEQUENCE</scope>
    <source>
        <strain evidence="9">BMA10</strain>
    </source>
</reference>
<feature type="domain" description="ABC3 transporter permease C-terminal" evidence="7">
    <location>
        <begin position="365"/>
        <end position="477"/>
    </location>
</feature>
<organism evidence="9 10">
    <name type="scientific">Splendidivirga corallicola</name>
    <dbReference type="NCBI Taxonomy" id="3051826"/>
    <lineage>
        <taxon>Bacteria</taxon>
        <taxon>Pseudomonadati</taxon>
        <taxon>Bacteroidota</taxon>
        <taxon>Cytophagia</taxon>
        <taxon>Cytophagales</taxon>
        <taxon>Splendidivirgaceae</taxon>
        <taxon>Splendidivirga</taxon>
    </lineage>
</organism>
<evidence type="ECO:0000256" key="1">
    <source>
        <dbReference type="ARBA" id="ARBA00004651"/>
    </source>
</evidence>
<keyword evidence="10" id="KW-1185">Reference proteome</keyword>
<dbReference type="InterPro" id="IPR003838">
    <property type="entry name" value="ABC3_permease_C"/>
</dbReference>
<feature type="transmembrane region" description="Helical" evidence="6">
    <location>
        <begin position="766"/>
        <end position="792"/>
    </location>
</feature>
<proteinExistence type="predicted"/>
<evidence type="ECO:0000313" key="10">
    <source>
        <dbReference type="Proteomes" id="UP001172082"/>
    </source>
</evidence>
<gene>
    <name evidence="9" type="ORF">QQ008_11280</name>
</gene>
<dbReference type="EMBL" id="JAUJEA010000003">
    <property type="protein sequence ID" value="MDN5201953.1"/>
    <property type="molecule type" value="Genomic_DNA"/>
</dbReference>
<sequence>MNYKPPRWADRFLAWYCNPDLLEEIQGDLYEIHDEKCAAGKPKLARFLFVWYVLRSFRYDVIRRNNKYKNSIFMMTRNNFKIAFRVLWRDWFNTALSMGGLAIGITCFLLMGFYVKQEVSFDHFHSKKDRIYRVWLKEDYGDNKVFFNSVTPLRFEELLEDDFSEIETAIQFNINNYLVGKGDDRNNENVAIISPELFSVFDFKILKGNPAKPLPELNDVILSASYANKYFGDEDPIGKSMGIQIGEEIRDFNVSAVFADIRKESSIQFDMAISNENNKNIYGERAMKAWFNVSQETYVLVGENSHISAVEEKIPDVVMGYLKGSVEEGVYNIGFQPLTDIHLNPDIPLGIAPVGNRDYVYILAVISVLVLVIACINYTTLSVGQSLKRSKEVGVRKVMGAFKSSLINQYLSESLVIAFFATVIGIALANLLLPIFNDLTNADVKLGFELWHIILYLGLVLIIGISSGIYPAFILSRLRITAILKGNNQASRNHYIRKGMVVFQFVVTVFLISSTLIMRQQLNYLHTKDLGFNYNATVSVPLYPDPSANRLSQLIVTAMEKGEILKEKLSQYPDIQDIGLGSHVFGSSGWGRLAFTDDAEVFRRFRLLVVDPYYFNTFHIKMKEGRAFDPKSDLDKRQSIIVNQAAVDYFGLDEPLGNRLPSKRFDDHAIIGVTENFNYSSLHSAVEPLVITQNVAIPYSGISDHGYADSPIPKLVFRYTGSQLSQVKQILNKEWENTFPEEDLNFDFVEENMRYQYANEDRLNRLVMISTILSIIIASLGLLGLTVLVVNSRTKEIGIRKVIGASELTIFKLLAKSFSLQLLLGIVLSIPVTYWLMKDWLSGFAYQIDIGIGIFTLSAVISIIVALTVISFHTIKASKTNPVNSLRSE</sequence>
<keyword evidence="2" id="KW-1003">Cell membrane</keyword>
<dbReference type="InterPro" id="IPR047699">
    <property type="entry name" value="Permease_put_prefix"/>
</dbReference>
<feature type="transmembrane region" description="Helical" evidence="6">
    <location>
        <begin position="499"/>
        <end position="518"/>
    </location>
</feature>
<evidence type="ECO:0000259" key="7">
    <source>
        <dbReference type="Pfam" id="PF02687"/>
    </source>
</evidence>
<dbReference type="Pfam" id="PF02687">
    <property type="entry name" value="FtsX"/>
    <property type="match status" value="2"/>
</dbReference>
<dbReference type="PANTHER" id="PTHR30572:SF18">
    <property type="entry name" value="ABC-TYPE MACROLIDE FAMILY EXPORT SYSTEM PERMEASE COMPONENT 2"/>
    <property type="match status" value="1"/>
</dbReference>
<keyword evidence="5 6" id="KW-0472">Membrane</keyword>
<evidence type="ECO:0000259" key="8">
    <source>
        <dbReference type="Pfam" id="PF12704"/>
    </source>
</evidence>
<evidence type="ECO:0000256" key="5">
    <source>
        <dbReference type="ARBA" id="ARBA00023136"/>
    </source>
</evidence>
<feature type="transmembrane region" description="Helical" evidence="6">
    <location>
        <begin position="415"/>
        <end position="433"/>
    </location>
</feature>
<name>A0ABT8KP16_9BACT</name>
<feature type="transmembrane region" description="Helical" evidence="6">
    <location>
        <begin position="359"/>
        <end position="381"/>
    </location>
</feature>
<feature type="transmembrane region" description="Helical" evidence="6">
    <location>
        <begin position="848"/>
        <end position="870"/>
    </location>
</feature>
<feature type="domain" description="MacB-like periplasmic core" evidence="8">
    <location>
        <begin position="94"/>
        <end position="315"/>
    </location>
</feature>
<keyword evidence="4 6" id="KW-1133">Transmembrane helix</keyword>
<feature type="transmembrane region" description="Helical" evidence="6">
    <location>
        <begin position="91"/>
        <end position="115"/>
    </location>
</feature>
<evidence type="ECO:0000256" key="6">
    <source>
        <dbReference type="SAM" id="Phobius"/>
    </source>
</evidence>
<dbReference type="Proteomes" id="UP001172082">
    <property type="component" value="Unassembled WGS sequence"/>
</dbReference>
<dbReference type="InterPro" id="IPR025857">
    <property type="entry name" value="MacB_PCD"/>
</dbReference>
<dbReference type="PANTHER" id="PTHR30572">
    <property type="entry name" value="MEMBRANE COMPONENT OF TRANSPORTER-RELATED"/>
    <property type="match status" value="1"/>
</dbReference>
<comment type="caution">
    <text evidence="9">The sequence shown here is derived from an EMBL/GenBank/DDBJ whole genome shotgun (WGS) entry which is preliminary data.</text>
</comment>
<feature type="transmembrane region" description="Helical" evidence="6">
    <location>
        <begin position="453"/>
        <end position="478"/>
    </location>
</feature>
<dbReference type="Pfam" id="PF12704">
    <property type="entry name" value="MacB_PCD"/>
    <property type="match status" value="1"/>
</dbReference>
<accession>A0ABT8KP16</accession>